<evidence type="ECO:0000259" key="1">
    <source>
        <dbReference type="Pfam" id="PF01935"/>
    </source>
</evidence>
<dbReference type="Pfam" id="PF05707">
    <property type="entry name" value="Zot"/>
    <property type="match status" value="1"/>
</dbReference>
<dbReference type="InterPro" id="IPR008571">
    <property type="entry name" value="HerA-like"/>
</dbReference>
<comment type="caution">
    <text evidence="3">The sequence shown here is derived from an EMBL/GenBank/DDBJ whole genome shotgun (WGS) entry which is preliminary data.</text>
</comment>
<reference evidence="3" key="1">
    <citation type="journal article" date="2020" name="mSystems">
        <title>Genome- and Community-Level Interaction Insights into Carbon Utilization and Element Cycling Functions of Hydrothermarchaeota in Hydrothermal Sediment.</title>
        <authorList>
            <person name="Zhou Z."/>
            <person name="Liu Y."/>
            <person name="Xu W."/>
            <person name="Pan J."/>
            <person name="Luo Z.H."/>
            <person name="Li M."/>
        </authorList>
    </citation>
    <scope>NUCLEOTIDE SEQUENCE [LARGE SCALE GENOMIC DNA]</scope>
    <source>
        <strain evidence="3">HyVt-389</strain>
    </source>
</reference>
<dbReference type="PANTHER" id="PTHR42957:SF1">
    <property type="entry name" value="HELICASE MJ1565-RELATED"/>
    <property type="match status" value="1"/>
</dbReference>
<dbReference type="GO" id="GO:0005524">
    <property type="term" value="F:ATP binding"/>
    <property type="evidence" value="ECO:0007669"/>
    <property type="project" value="UniProtKB-KW"/>
</dbReference>
<feature type="domain" description="Helicase HerA central" evidence="1">
    <location>
        <begin position="31"/>
        <end position="289"/>
    </location>
</feature>
<keyword evidence="3" id="KW-0067">ATP-binding</keyword>
<dbReference type="PANTHER" id="PTHR42957">
    <property type="entry name" value="HELICASE MJ1565-RELATED"/>
    <property type="match status" value="1"/>
</dbReference>
<dbReference type="Pfam" id="PF01935">
    <property type="entry name" value="DUF87"/>
    <property type="match status" value="1"/>
</dbReference>
<keyword evidence="3" id="KW-0547">Nucleotide-binding</keyword>
<organism evidence="3">
    <name type="scientific">Desulfofervidus auxilii</name>
    <dbReference type="NCBI Taxonomy" id="1621989"/>
    <lineage>
        <taxon>Bacteria</taxon>
        <taxon>Pseudomonadati</taxon>
        <taxon>Thermodesulfobacteriota</taxon>
        <taxon>Candidatus Desulfofervidia</taxon>
        <taxon>Candidatus Desulfofervidales</taxon>
        <taxon>Candidatus Desulfofervidaceae</taxon>
        <taxon>Candidatus Desulfofervidus</taxon>
    </lineage>
</organism>
<dbReference type="EMBL" id="DRIH01000033">
    <property type="protein sequence ID" value="HEC67393.1"/>
    <property type="molecule type" value="Genomic_DNA"/>
</dbReference>
<dbReference type="Gene3D" id="3.40.50.300">
    <property type="entry name" value="P-loop containing nucleotide triphosphate hydrolases"/>
    <property type="match status" value="2"/>
</dbReference>
<sequence length="452" mass="51160">MKKFTVKPKFIGREIIVGLQDEKSYPDRILIGRLAEIGSVVSVFLEVASEHVVAIFGKRGSGKSYTLGSIVEGLSTRSKKTAISTISKKKAVLLFDTLGIYQWMRFPLKESSSEIIKSQISLQKRWNLQPESLDVLLFEPKQNGTSLSLSNPALFTLNTSDLSASDWGYLLGVDIYSDRIGQLLNEVYIKVTQEGWRDEKRHFSPSQSYSIEDLINCLKSDSEISQIYHTETKRALLQQLLTFSHNPLFQKEGTKLEELLKPGYLSILLLHKIPDDLRLIIASSLIKKIIENRIQASEIEKHKLITGEAKHSIFNKNYIPPCWVVIDEAQNILPAERKNPAGELLVKLVREGRNFGISFMLTTQQPSAIDSRILAQVDTMIIHRLTVQQDIEYVKRNLKSALPDEIKYSGRNLAFDESLRSLDVGQALVSNTELDRAFFMDVRPRISIHGGF</sequence>
<dbReference type="SUPFAM" id="SSF52540">
    <property type="entry name" value="P-loop containing nucleoside triphosphate hydrolases"/>
    <property type="match status" value="1"/>
</dbReference>
<dbReference type="InterPro" id="IPR002789">
    <property type="entry name" value="HerA_central"/>
</dbReference>
<proteinExistence type="predicted"/>
<feature type="domain" description="Zona occludens toxin N-terminal" evidence="2">
    <location>
        <begin position="320"/>
        <end position="383"/>
    </location>
</feature>
<name>A0A7C2ACS8_DESA2</name>
<dbReference type="InterPro" id="IPR027417">
    <property type="entry name" value="P-loop_NTPase"/>
</dbReference>
<evidence type="ECO:0000259" key="2">
    <source>
        <dbReference type="Pfam" id="PF05707"/>
    </source>
</evidence>
<dbReference type="AlphaFoldDB" id="A0A7C2ACS8"/>
<gene>
    <name evidence="3" type="ORF">ENI35_01040</name>
</gene>
<evidence type="ECO:0000313" key="3">
    <source>
        <dbReference type="EMBL" id="HEC67393.1"/>
    </source>
</evidence>
<dbReference type="InterPro" id="IPR008900">
    <property type="entry name" value="Zot_N"/>
</dbReference>
<accession>A0A7C2ACS8</accession>
<dbReference type="Proteomes" id="UP000885738">
    <property type="component" value="Unassembled WGS sequence"/>
</dbReference>
<protein>
    <submittedName>
        <fullName evidence="3">ATP-binding protein</fullName>
    </submittedName>
</protein>